<dbReference type="EnsemblBacteria" id="AAP99934">
    <property type="protein sequence ID" value="AAP99934"/>
    <property type="gene ID" value="Pro_0890"/>
</dbReference>
<dbReference type="InterPro" id="IPR044043">
    <property type="entry name" value="VanA_C_cat"/>
</dbReference>
<sequence>MKDEVLAQLNDLKIGKDTSITSNSHNENSRKKESHAKAKEPSNQLKNGLLGWYAVCSKRELKEDTPYCLTMFNEPLVIYRDKESNLRCVKDLCPHRGASFIGGEVIDGELVCPYHGARFSSNGECTNLNRITCNHIVDDNYNNYASKIHLYQYICKEIGDYIYIYYTGNAKTSLKDFEVTDQLETRFVESYGFDISDYAYEEVIVDFKCDWARIVENHIDILHLFWVHGETIPDNDVNRKVITSFNQEITREKNQIESKYKYKDKGNKEFIRIKFLPPGRVVIYKGDPSDSRYIQILDHIPLSNNQARVIVRHYRKFMKNKFITELLLFKKLQHRVFYKVFAEDYMILRTQTYNNQMGFVEKDNIKLLGEDKMVQYYWDWFKSSNIKDNPWELFPTNTDTNTVHQDIAMLYPPANNTRVKENSRSLFINILIRILIPIGFLVVLI</sequence>
<dbReference type="GO" id="GO:0051537">
    <property type="term" value="F:2 iron, 2 sulfur cluster binding"/>
    <property type="evidence" value="ECO:0007669"/>
    <property type="project" value="UniProtKB-KW"/>
</dbReference>
<feature type="domain" description="Rieske" evidence="11">
    <location>
        <begin position="52"/>
        <end position="164"/>
    </location>
</feature>
<evidence type="ECO:0000256" key="9">
    <source>
        <dbReference type="ARBA" id="ARBA00023136"/>
    </source>
</evidence>
<dbReference type="PROSITE" id="PS51296">
    <property type="entry name" value="RIESKE"/>
    <property type="match status" value="1"/>
</dbReference>
<dbReference type="Gene3D" id="3.90.380.10">
    <property type="entry name" value="Naphthalene 1,2-dioxygenase Alpha Subunit, Chain A, domain 1"/>
    <property type="match status" value="1"/>
</dbReference>
<evidence type="ECO:0000256" key="8">
    <source>
        <dbReference type="ARBA" id="ARBA00023014"/>
    </source>
</evidence>
<dbReference type="InterPro" id="IPR050584">
    <property type="entry name" value="Cholesterol_7-desaturase"/>
</dbReference>
<dbReference type="AlphaFoldDB" id="Q7VC52"/>
<gene>
    <name evidence="12" type="primary">hcaE</name>
    <name evidence="12" type="ordered locus">Pro_0890</name>
</gene>
<evidence type="ECO:0000256" key="2">
    <source>
        <dbReference type="ARBA" id="ARBA00022692"/>
    </source>
</evidence>
<keyword evidence="7" id="KW-0408">Iron</keyword>
<evidence type="ECO:0000313" key="12">
    <source>
        <dbReference type="EMBL" id="AAP99934.1"/>
    </source>
</evidence>
<feature type="compositionally biased region" description="Basic and acidic residues" evidence="10">
    <location>
        <begin position="27"/>
        <end position="40"/>
    </location>
</feature>
<dbReference type="Pfam" id="PF00355">
    <property type="entry name" value="Rieske"/>
    <property type="match status" value="1"/>
</dbReference>
<evidence type="ECO:0000256" key="6">
    <source>
        <dbReference type="ARBA" id="ARBA00023002"/>
    </source>
</evidence>
<dbReference type="SUPFAM" id="SSF50022">
    <property type="entry name" value="ISP domain"/>
    <property type="match status" value="1"/>
</dbReference>
<keyword evidence="2" id="KW-0812">Transmembrane</keyword>
<dbReference type="Pfam" id="PF19112">
    <property type="entry name" value="VanA_C"/>
    <property type="match status" value="1"/>
</dbReference>
<dbReference type="GO" id="GO:0005737">
    <property type="term" value="C:cytoplasm"/>
    <property type="evidence" value="ECO:0007669"/>
    <property type="project" value="TreeGrafter"/>
</dbReference>
<evidence type="ECO:0000256" key="10">
    <source>
        <dbReference type="SAM" id="MobiDB-lite"/>
    </source>
</evidence>
<dbReference type="SUPFAM" id="SSF55961">
    <property type="entry name" value="Bet v1-like"/>
    <property type="match status" value="1"/>
</dbReference>
<dbReference type="CDD" id="cd03469">
    <property type="entry name" value="Rieske_RO_Alpha_N"/>
    <property type="match status" value="1"/>
</dbReference>
<dbReference type="Gene3D" id="2.102.10.10">
    <property type="entry name" value="Rieske [2Fe-2S] iron-sulphur domain"/>
    <property type="match status" value="1"/>
</dbReference>
<accession>Q7VC52</accession>
<evidence type="ECO:0000259" key="11">
    <source>
        <dbReference type="PROSITE" id="PS51296"/>
    </source>
</evidence>
<dbReference type="STRING" id="167539.Pro_0890"/>
<dbReference type="InterPro" id="IPR017941">
    <property type="entry name" value="Rieske_2Fe-2S"/>
</dbReference>
<dbReference type="GO" id="GO:0016020">
    <property type="term" value="C:membrane"/>
    <property type="evidence" value="ECO:0007669"/>
    <property type="project" value="UniProtKB-SubCell"/>
</dbReference>
<dbReference type="BioCyc" id="MetaCyc:PRO_0890-MONOMER"/>
<reference evidence="12 13" key="1">
    <citation type="journal article" date="2003" name="Proc. Natl. Acad. Sci. U.S.A.">
        <title>Genome sequence of the cyanobacterium Prochlorococcus marinus SS120, a nearly minimal oxyphototrophic genome.</title>
        <authorList>
            <person name="Dufresne A."/>
            <person name="Salanoubat M."/>
            <person name="Partensky F."/>
            <person name="Artiguenave F."/>
            <person name="Axmann I.M."/>
            <person name="Barbe V."/>
            <person name="Duprat S."/>
            <person name="Galperin M.Y."/>
            <person name="Koonin E.V."/>
            <person name="Le Gall F."/>
            <person name="Makarova K.S."/>
            <person name="Ostrowski M."/>
            <person name="Oztas S."/>
            <person name="Robert C."/>
            <person name="Rogozin I.B."/>
            <person name="Scanlan D.J."/>
            <person name="Tandeau de Marsac N."/>
            <person name="Weissenbach J."/>
            <person name="Wincker P."/>
            <person name="Wolf Y.I."/>
            <person name="Hess W.R."/>
        </authorList>
    </citation>
    <scope>NUCLEOTIDE SEQUENCE [LARGE SCALE GENOMIC DNA]</scope>
    <source>
        <strain evidence="13">SARG / CCMP1375 / SS120</strain>
    </source>
</reference>
<keyword evidence="8" id="KW-0411">Iron-sulfur</keyword>
<dbReference type="EMBL" id="AE017126">
    <property type="protein sequence ID" value="AAP99934.1"/>
    <property type="molecule type" value="Genomic_DNA"/>
</dbReference>
<dbReference type="Proteomes" id="UP000001420">
    <property type="component" value="Chromosome"/>
</dbReference>
<keyword evidence="6" id="KW-0560">Oxidoreductase</keyword>
<keyword evidence="13" id="KW-1185">Reference proteome</keyword>
<keyword evidence="4" id="KW-0479">Metal-binding</keyword>
<evidence type="ECO:0000313" key="13">
    <source>
        <dbReference type="Proteomes" id="UP000001420"/>
    </source>
</evidence>
<evidence type="ECO:0000256" key="1">
    <source>
        <dbReference type="ARBA" id="ARBA00004370"/>
    </source>
</evidence>
<dbReference type="HOGENOM" id="CLU_623830_0_0_3"/>
<dbReference type="PATRIC" id="fig|167539.5.peg.937"/>
<keyword evidence="9" id="KW-0472">Membrane</keyword>
<name>Q7VC52_PROMA</name>
<evidence type="ECO:0000256" key="7">
    <source>
        <dbReference type="ARBA" id="ARBA00023004"/>
    </source>
</evidence>
<dbReference type="GO" id="GO:0016705">
    <property type="term" value="F:oxidoreductase activity, acting on paired donors, with incorporation or reduction of molecular oxygen"/>
    <property type="evidence" value="ECO:0007669"/>
    <property type="project" value="UniProtKB-ARBA"/>
</dbReference>
<feature type="region of interest" description="Disordered" evidence="10">
    <location>
        <begin position="16"/>
        <end position="41"/>
    </location>
</feature>
<dbReference type="GO" id="GO:0004497">
    <property type="term" value="F:monooxygenase activity"/>
    <property type="evidence" value="ECO:0007669"/>
    <property type="project" value="UniProtKB-ARBA"/>
</dbReference>
<dbReference type="RefSeq" id="WP_011125042.1">
    <property type="nucleotide sequence ID" value="NC_005042.1"/>
</dbReference>
<evidence type="ECO:0000256" key="4">
    <source>
        <dbReference type="ARBA" id="ARBA00022723"/>
    </source>
</evidence>
<dbReference type="PANTHER" id="PTHR21266">
    <property type="entry name" value="IRON-SULFUR DOMAIN CONTAINING PROTEIN"/>
    <property type="match status" value="1"/>
</dbReference>
<dbReference type="eggNOG" id="COG4638">
    <property type="taxonomic scope" value="Bacteria"/>
</dbReference>
<evidence type="ECO:0000256" key="3">
    <source>
        <dbReference type="ARBA" id="ARBA00022714"/>
    </source>
</evidence>
<proteinExistence type="predicted"/>
<dbReference type="KEGG" id="pma:Pro_0890"/>
<dbReference type="InterPro" id="IPR036922">
    <property type="entry name" value="Rieske_2Fe-2S_sf"/>
</dbReference>
<dbReference type="PANTHER" id="PTHR21266:SF32">
    <property type="entry name" value="CHOLESTEROL 7-DESATURASE NVD"/>
    <property type="match status" value="1"/>
</dbReference>
<dbReference type="GO" id="GO:0046872">
    <property type="term" value="F:metal ion binding"/>
    <property type="evidence" value="ECO:0007669"/>
    <property type="project" value="UniProtKB-KW"/>
</dbReference>
<comment type="subcellular location">
    <subcellularLocation>
        <location evidence="1">Membrane</location>
    </subcellularLocation>
</comment>
<keyword evidence="5" id="KW-1133">Transmembrane helix</keyword>
<evidence type="ECO:0000256" key="5">
    <source>
        <dbReference type="ARBA" id="ARBA00022989"/>
    </source>
</evidence>
<organism evidence="12 13">
    <name type="scientific">Prochlorococcus marinus (strain SARG / CCMP1375 / SS120)</name>
    <dbReference type="NCBI Taxonomy" id="167539"/>
    <lineage>
        <taxon>Bacteria</taxon>
        <taxon>Bacillati</taxon>
        <taxon>Cyanobacteriota</taxon>
        <taxon>Cyanophyceae</taxon>
        <taxon>Synechococcales</taxon>
        <taxon>Prochlorococcaceae</taxon>
        <taxon>Prochlorococcus</taxon>
    </lineage>
</organism>
<protein>
    <submittedName>
        <fullName evidence="12">Rieske 2Fe-2S family protein</fullName>
    </submittedName>
</protein>
<keyword evidence="3" id="KW-0001">2Fe-2S</keyword>
<dbReference type="OrthoDB" id="477744at2"/>